<name>A0A8T1L1U4_9STRA</name>
<gene>
    <name evidence="1" type="ORF">PC117_g15768</name>
</gene>
<proteinExistence type="predicted"/>
<accession>A0A8T1L1U4</accession>
<sequence>MSPVVELDTLDLALCVGFMASVLHVGLFFTLRGQREHESLRLTGMSSLYQRISCACFAAATSAQLKLLDIVELKK</sequence>
<evidence type="ECO:0000313" key="1">
    <source>
        <dbReference type="EMBL" id="KAG2923348.1"/>
    </source>
</evidence>
<dbReference type="AlphaFoldDB" id="A0A8T1L1U4"/>
<organism evidence="1 2">
    <name type="scientific">Phytophthora cactorum</name>
    <dbReference type="NCBI Taxonomy" id="29920"/>
    <lineage>
        <taxon>Eukaryota</taxon>
        <taxon>Sar</taxon>
        <taxon>Stramenopiles</taxon>
        <taxon>Oomycota</taxon>
        <taxon>Peronosporomycetes</taxon>
        <taxon>Peronosporales</taxon>
        <taxon>Peronosporaceae</taxon>
        <taxon>Phytophthora</taxon>
    </lineage>
</organism>
<protein>
    <submittedName>
        <fullName evidence="1">Uncharacterized protein</fullName>
    </submittedName>
</protein>
<dbReference type="EMBL" id="RCMK01000537">
    <property type="protein sequence ID" value="KAG2923348.1"/>
    <property type="molecule type" value="Genomic_DNA"/>
</dbReference>
<reference evidence="1" key="1">
    <citation type="submission" date="2018-10" db="EMBL/GenBank/DDBJ databases">
        <title>Effector identification in a new, highly contiguous assembly of the strawberry crown rot pathogen Phytophthora cactorum.</title>
        <authorList>
            <person name="Armitage A.D."/>
            <person name="Nellist C.F."/>
            <person name="Bates H."/>
            <person name="Vickerstaff R.J."/>
            <person name="Harrison R.J."/>
        </authorList>
    </citation>
    <scope>NUCLEOTIDE SEQUENCE</scope>
    <source>
        <strain evidence="1">4040</strain>
    </source>
</reference>
<evidence type="ECO:0000313" key="2">
    <source>
        <dbReference type="Proteomes" id="UP000736787"/>
    </source>
</evidence>
<comment type="caution">
    <text evidence="1">The sequence shown here is derived from an EMBL/GenBank/DDBJ whole genome shotgun (WGS) entry which is preliminary data.</text>
</comment>
<dbReference type="Proteomes" id="UP000736787">
    <property type="component" value="Unassembled WGS sequence"/>
</dbReference>